<dbReference type="Gene3D" id="1.20.144.10">
    <property type="entry name" value="Phosphatidic acid phosphatase type 2/haloperoxidase"/>
    <property type="match status" value="1"/>
</dbReference>
<dbReference type="SMART" id="SM00014">
    <property type="entry name" value="acidPPc"/>
    <property type="match status" value="1"/>
</dbReference>
<dbReference type="RefSeq" id="WP_038515686.1">
    <property type="nucleotide sequence ID" value="NZ_CP008953.1"/>
</dbReference>
<dbReference type="EMBL" id="CP008953">
    <property type="protein sequence ID" value="AIG77949.1"/>
    <property type="molecule type" value="Genomic_DNA"/>
</dbReference>
<feature type="transmembrane region" description="Helical" evidence="1">
    <location>
        <begin position="170"/>
        <end position="192"/>
    </location>
</feature>
<keyword evidence="1" id="KW-0812">Transmembrane</keyword>
<reference evidence="3 4" key="1">
    <citation type="journal article" date="2014" name="J. Biotechnol.">
        <title>Complete genome sequence of the actinobacterium Amycolatopsis japonica MG417-CF17(T) (=DSM 44213T) producing (S,S)-N,N'-ethylenediaminedisuccinic acid.</title>
        <authorList>
            <person name="Stegmann E."/>
            <person name="Albersmeier A."/>
            <person name="Spohn M."/>
            <person name="Gert H."/>
            <person name="Weber T."/>
            <person name="Wohlleben W."/>
            <person name="Kalinowski J."/>
            <person name="Ruckert C."/>
        </authorList>
    </citation>
    <scope>NUCLEOTIDE SEQUENCE [LARGE SCALE GENOMIC DNA]</scope>
    <source>
        <strain evidence="4">MG417-CF17 (DSM 44213)</strain>
    </source>
</reference>
<evidence type="ECO:0000259" key="2">
    <source>
        <dbReference type="SMART" id="SM00014"/>
    </source>
</evidence>
<dbReference type="AlphaFoldDB" id="A0A075UZW1"/>
<feature type="domain" description="Phosphatidic acid phosphatase type 2/haloperoxidase" evidence="2">
    <location>
        <begin position="64"/>
        <end position="185"/>
    </location>
</feature>
<dbReference type="HOGENOM" id="CLU_094193_0_0_11"/>
<dbReference type="eggNOG" id="COG0671">
    <property type="taxonomic scope" value="Bacteria"/>
</dbReference>
<keyword evidence="1" id="KW-1133">Transmembrane helix</keyword>
<keyword evidence="1" id="KW-0472">Membrane</keyword>
<feature type="transmembrane region" description="Helical" evidence="1">
    <location>
        <begin position="114"/>
        <end position="135"/>
    </location>
</feature>
<evidence type="ECO:0000256" key="1">
    <source>
        <dbReference type="SAM" id="Phobius"/>
    </source>
</evidence>
<feature type="transmembrane region" description="Helical" evidence="1">
    <location>
        <begin position="51"/>
        <end position="77"/>
    </location>
</feature>
<dbReference type="KEGG" id="aja:AJAP_25510"/>
<dbReference type="InterPro" id="IPR036938">
    <property type="entry name" value="PAP2/HPO_sf"/>
</dbReference>
<name>A0A075UZW1_9PSEU</name>
<dbReference type="STRING" id="208439.AJAP_25510"/>
<keyword evidence="4" id="KW-1185">Reference proteome</keyword>
<evidence type="ECO:0000313" key="3">
    <source>
        <dbReference type="EMBL" id="AIG77949.1"/>
    </source>
</evidence>
<protein>
    <submittedName>
        <fullName evidence="3">Conserved putative membrane protein</fullName>
    </submittedName>
</protein>
<dbReference type="Pfam" id="PF01569">
    <property type="entry name" value="PAP2"/>
    <property type="match status" value="1"/>
</dbReference>
<accession>A0A075UZW1</accession>
<feature type="transmembrane region" description="Helical" evidence="1">
    <location>
        <begin position="7"/>
        <end position="31"/>
    </location>
</feature>
<feature type="transmembrane region" description="Helical" evidence="1">
    <location>
        <begin position="142"/>
        <end position="164"/>
    </location>
</feature>
<feature type="transmembrane region" description="Helical" evidence="1">
    <location>
        <begin position="84"/>
        <end position="102"/>
    </location>
</feature>
<dbReference type="Proteomes" id="UP000028492">
    <property type="component" value="Chromosome"/>
</dbReference>
<evidence type="ECO:0000313" key="4">
    <source>
        <dbReference type="Proteomes" id="UP000028492"/>
    </source>
</evidence>
<proteinExistence type="predicted"/>
<dbReference type="SUPFAM" id="SSF48317">
    <property type="entry name" value="Acid phosphatase/Vanadium-dependent haloperoxidase"/>
    <property type="match status" value="1"/>
</dbReference>
<sequence>MSGRAPYGLVAVTCAVIMVVLGVLVSGGGVAGPDELAVRWVERAFGPDTDLLRLLVLPTEAYVLIPVAVLAAVLCLIGGRRLEAVLTIVGPLVAILANTWVLKPLFDRWKYTYLAYPSGHTVALVAVLTVLVLLARPGVAKAVIATVGAVVLCGVTIGMIGLGYHYLTDVVGGTLFAVATVCATWVLLTWAARRRAPVPSDG</sequence>
<dbReference type="InterPro" id="IPR000326">
    <property type="entry name" value="PAP2/HPO"/>
</dbReference>
<gene>
    <name evidence="3" type="ORF">AJAP_25510</name>
</gene>
<organism evidence="3 4">
    <name type="scientific">Amycolatopsis japonica</name>
    <dbReference type="NCBI Taxonomy" id="208439"/>
    <lineage>
        <taxon>Bacteria</taxon>
        <taxon>Bacillati</taxon>
        <taxon>Actinomycetota</taxon>
        <taxon>Actinomycetes</taxon>
        <taxon>Pseudonocardiales</taxon>
        <taxon>Pseudonocardiaceae</taxon>
        <taxon>Amycolatopsis</taxon>
        <taxon>Amycolatopsis japonica group</taxon>
    </lineage>
</organism>